<evidence type="ECO:0000313" key="1">
    <source>
        <dbReference type="EMBL" id="KAF3579353.1"/>
    </source>
</evidence>
<gene>
    <name evidence="1" type="ORF">DY000_02030638</name>
</gene>
<sequence>MSKNASIDVYPDEVLLRYIPRKFPTNWCSSEFPRKCVSSEFRRIFPTEFRGKKKFRGIISEDLFRRVFFFHLSTALKPISSAMTEQSNFPTTRPRRRRFSEVDSSFGERYHFRPQVPFESFNDRIQRSRMLLRNDVTTIGGYSPRHHNEEAAVGYRYLCLQGFVVKGSLDPKDSVLDDVFRIIDSIGWSYTVMHVHSFCPRVVREFISNKPYNDEGALIRGYVLQLTPSVINQLMMTPSVEHSFEWKEVLNRLPGPDSDSMMKNRLRLLYAVANRKKISFGHLVYDQVIDMTRKTDWDTNLIFPNLIYQVLMLQKEVPLLPGDEEPIGKGLRIYGVSGDTSGPRGRRRLN</sequence>
<organism evidence="1 2">
    <name type="scientific">Brassica cretica</name>
    <name type="common">Mustard</name>
    <dbReference type="NCBI Taxonomy" id="69181"/>
    <lineage>
        <taxon>Eukaryota</taxon>
        <taxon>Viridiplantae</taxon>
        <taxon>Streptophyta</taxon>
        <taxon>Embryophyta</taxon>
        <taxon>Tracheophyta</taxon>
        <taxon>Spermatophyta</taxon>
        <taxon>Magnoliopsida</taxon>
        <taxon>eudicotyledons</taxon>
        <taxon>Gunneridae</taxon>
        <taxon>Pentapetalae</taxon>
        <taxon>rosids</taxon>
        <taxon>malvids</taxon>
        <taxon>Brassicales</taxon>
        <taxon>Brassicaceae</taxon>
        <taxon>Brassiceae</taxon>
        <taxon>Brassica</taxon>
    </lineage>
</organism>
<accession>A0ABQ7DMT9</accession>
<reference evidence="1 2" key="1">
    <citation type="journal article" date="2020" name="BMC Genomics">
        <title>Intraspecific diversification of the crop wild relative Brassica cretica Lam. using demographic model selection.</title>
        <authorList>
            <person name="Kioukis A."/>
            <person name="Michalopoulou V.A."/>
            <person name="Briers L."/>
            <person name="Pirintsos S."/>
            <person name="Studholme D.J."/>
            <person name="Pavlidis P."/>
            <person name="Sarris P.F."/>
        </authorList>
    </citation>
    <scope>NUCLEOTIDE SEQUENCE [LARGE SCALE GENOMIC DNA]</scope>
    <source>
        <strain evidence="2">cv. PFS-1207/04</strain>
    </source>
</reference>
<keyword evidence="2" id="KW-1185">Reference proteome</keyword>
<name>A0ABQ7DMT9_BRACR</name>
<protein>
    <submittedName>
        <fullName evidence="1">Uncharacterized protein</fullName>
    </submittedName>
</protein>
<comment type="caution">
    <text evidence="1">The sequence shown here is derived from an EMBL/GenBank/DDBJ whole genome shotgun (WGS) entry which is preliminary data.</text>
</comment>
<dbReference type="Proteomes" id="UP000266723">
    <property type="component" value="Unassembled WGS sequence"/>
</dbReference>
<proteinExistence type="predicted"/>
<dbReference type="EMBL" id="QGKV02000649">
    <property type="protein sequence ID" value="KAF3579353.1"/>
    <property type="molecule type" value="Genomic_DNA"/>
</dbReference>
<evidence type="ECO:0000313" key="2">
    <source>
        <dbReference type="Proteomes" id="UP000266723"/>
    </source>
</evidence>